<dbReference type="SUPFAM" id="SSF46785">
    <property type="entry name" value="Winged helix' DNA-binding domain"/>
    <property type="match status" value="1"/>
</dbReference>
<dbReference type="PANTHER" id="PTHR33221:SF2">
    <property type="entry name" value="TRANSCRIPTIONAL REGULATOR"/>
    <property type="match status" value="1"/>
</dbReference>
<dbReference type="Proteomes" id="UP000629025">
    <property type="component" value="Unassembled WGS sequence"/>
</dbReference>
<organism evidence="1 2">
    <name type="scientific">Marinobacterium zhoushanense</name>
    <dbReference type="NCBI Taxonomy" id="1679163"/>
    <lineage>
        <taxon>Bacteria</taxon>
        <taxon>Pseudomonadati</taxon>
        <taxon>Pseudomonadota</taxon>
        <taxon>Gammaproteobacteria</taxon>
        <taxon>Oceanospirillales</taxon>
        <taxon>Oceanospirillaceae</taxon>
        <taxon>Marinobacterium</taxon>
    </lineage>
</organism>
<dbReference type="PANTHER" id="PTHR33221">
    <property type="entry name" value="WINGED HELIX-TURN-HELIX TRANSCRIPTIONAL REGULATOR, RRF2 FAMILY"/>
    <property type="match status" value="1"/>
</dbReference>
<accession>A0ABQ1KQH1</accession>
<name>A0ABQ1KQH1_9GAMM</name>
<dbReference type="EMBL" id="BMIJ01000007">
    <property type="protein sequence ID" value="GGC05898.1"/>
    <property type="molecule type" value="Genomic_DNA"/>
</dbReference>
<comment type="caution">
    <text evidence="1">The sequence shown here is derived from an EMBL/GenBank/DDBJ whole genome shotgun (WGS) entry which is preliminary data.</text>
</comment>
<dbReference type="InterPro" id="IPR000944">
    <property type="entry name" value="Tscrpt_reg_Rrf2"/>
</dbReference>
<dbReference type="InterPro" id="IPR036390">
    <property type="entry name" value="WH_DNA-bd_sf"/>
</dbReference>
<reference evidence="2" key="1">
    <citation type="journal article" date="2019" name="Int. J. Syst. Evol. Microbiol.">
        <title>The Global Catalogue of Microorganisms (GCM) 10K type strain sequencing project: providing services to taxonomists for standard genome sequencing and annotation.</title>
        <authorList>
            <consortium name="The Broad Institute Genomics Platform"/>
            <consortium name="The Broad Institute Genome Sequencing Center for Infectious Disease"/>
            <person name="Wu L."/>
            <person name="Ma J."/>
        </authorList>
    </citation>
    <scope>NUCLEOTIDE SEQUENCE [LARGE SCALE GENOMIC DNA]</scope>
    <source>
        <strain evidence="2">CGMCC 1.15341</strain>
    </source>
</reference>
<protein>
    <submittedName>
        <fullName evidence="1">Transcriptional regulator</fullName>
    </submittedName>
</protein>
<dbReference type="RefSeq" id="WP_229680822.1">
    <property type="nucleotide sequence ID" value="NZ_BMIJ01000007.1"/>
</dbReference>
<evidence type="ECO:0000313" key="1">
    <source>
        <dbReference type="EMBL" id="GGC05898.1"/>
    </source>
</evidence>
<gene>
    <name evidence="1" type="ORF">GCM10011352_35140</name>
</gene>
<sequence length="146" mass="15663">MLKISKLTDYGTVVLAHMARRPDRLFSAAHLAQELGLPLSTVRKLLKQMTGAGLLYSSRGQRGGYCLTRPPQEISLVEVLEALEGPLGVTDCSLAPKLCGQEATCPIRNNWRGINGVIHGVLQQVSLKQLASDQTMGIGIEQAGGL</sequence>
<dbReference type="PROSITE" id="PS51197">
    <property type="entry name" value="HTH_RRF2_2"/>
    <property type="match status" value="1"/>
</dbReference>
<dbReference type="NCBIfam" id="TIGR02944">
    <property type="entry name" value="suf_reg_Xantho"/>
    <property type="match status" value="1"/>
</dbReference>
<dbReference type="InterPro" id="IPR036388">
    <property type="entry name" value="WH-like_DNA-bd_sf"/>
</dbReference>
<proteinExistence type="predicted"/>
<dbReference type="Pfam" id="PF02082">
    <property type="entry name" value="Rrf2"/>
    <property type="match status" value="1"/>
</dbReference>
<dbReference type="InterPro" id="IPR014290">
    <property type="entry name" value="SUF_FeS_clus_asmbl_reg"/>
</dbReference>
<keyword evidence="2" id="KW-1185">Reference proteome</keyword>
<evidence type="ECO:0000313" key="2">
    <source>
        <dbReference type="Proteomes" id="UP000629025"/>
    </source>
</evidence>
<dbReference type="Gene3D" id="1.10.10.10">
    <property type="entry name" value="Winged helix-like DNA-binding domain superfamily/Winged helix DNA-binding domain"/>
    <property type="match status" value="1"/>
</dbReference>
<dbReference type="NCBIfam" id="TIGR00738">
    <property type="entry name" value="rrf2_super"/>
    <property type="match status" value="1"/>
</dbReference>